<evidence type="ECO:0000313" key="10">
    <source>
        <dbReference type="Proteomes" id="UP001187531"/>
    </source>
</evidence>
<gene>
    <name evidence="9" type="ORF">QYM36_001604</name>
</gene>
<proteinExistence type="inferred from homology"/>
<accession>A0AA88IBD1</accession>
<organism evidence="9 10">
    <name type="scientific">Artemia franciscana</name>
    <name type="common">Brine shrimp</name>
    <name type="synonym">Artemia sanfranciscana</name>
    <dbReference type="NCBI Taxonomy" id="6661"/>
    <lineage>
        <taxon>Eukaryota</taxon>
        <taxon>Metazoa</taxon>
        <taxon>Ecdysozoa</taxon>
        <taxon>Arthropoda</taxon>
        <taxon>Crustacea</taxon>
        <taxon>Branchiopoda</taxon>
        <taxon>Anostraca</taxon>
        <taxon>Artemiidae</taxon>
        <taxon>Artemia</taxon>
    </lineage>
</organism>
<feature type="non-terminal residue" evidence="9">
    <location>
        <position position="1"/>
    </location>
</feature>
<dbReference type="InterPro" id="IPR036938">
    <property type="entry name" value="PAP2/HPO_sf"/>
</dbReference>
<dbReference type="GO" id="GO:0005886">
    <property type="term" value="C:plasma membrane"/>
    <property type="evidence" value="ECO:0007669"/>
    <property type="project" value="TreeGrafter"/>
</dbReference>
<evidence type="ECO:0000256" key="7">
    <source>
        <dbReference type="SAM" id="Phobius"/>
    </source>
</evidence>
<evidence type="ECO:0000256" key="2">
    <source>
        <dbReference type="ARBA" id="ARBA00008816"/>
    </source>
</evidence>
<keyword evidence="4 7" id="KW-1133">Transmembrane helix</keyword>
<comment type="caution">
    <text evidence="9">The sequence shown here is derived from an EMBL/GenBank/DDBJ whole genome shotgun (WGS) entry which is preliminary data.</text>
</comment>
<dbReference type="AlphaFoldDB" id="A0AA88IBD1"/>
<feature type="transmembrane region" description="Helical" evidence="7">
    <location>
        <begin position="60"/>
        <end position="81"/>
    </location>
</feature>
<evidence type="ECO:0000256" key="4">
    <source>
        <dbReference type="ARBA" id="ARBA00022989"/>
    </source>
</evidence>
<keyword evidence="10" id="KW-1185">Reference proteome</keyword>
<feature type="region of interest" description="Disordered" evidence="6">
    <location>
        <begin position="370"/>
        <end position="398"/>
    </location>
</feature>
<dbReference type="PANTHER" id="PTHR10165">
    <property type="entry name" value="LIPID PHOSPHATE PHOSPHATASE"/>
    <property type="match status" value="1"/>
</dbReference>
<evidence type="ECO:0000256" key="5">
    <source>
        <dbReference type="ARBA" id="ARBA00023136"/>
    </source>
</evidence>
<comment type="similarity">
    <text evidence="2">Belongs to the PA-phosphatase related phosphoesterase family.</text>
</comment>
<dbReference type="SUPFAM" id="SSF48317">
    <property type="entry name" value="Acid phosphatase/Vanadium-dependent haloperoxidase"/>
    <property type="match status" value="1"/>
</dbReference>
<dbReference type="InterPro" id="IPR043216">
    <property type="entry name" value="PAP-like"/>
</dbReference>
<dbReference type="GO" id="GO:0046839">
    <property type="term" value="P:phospholipid dephosphorylation"/>
    <property type="evidence" value="ECO:0007669"/>
    <property type="project" value="TreeGrafter"/>
</dbReference>
<dbReference type="CDD" id="cd03384">
    <property type="entry name" value="PAP2_wunen"/>
    <property type="match status" value="1"/>
</dbReference>
<feature type="transmembrane region" description="Helical" evidence="7">
    <location>
        <begin position="206"/>
        <end position="226"/>
    </location>
</feature>
<sequence>ESFSVMVKKKTSIYPRILDAILLLCLIILLVCTYSGVIPAKTAGFYCNDLSIKHIYKGDTVGTMELLAIIFAVPFFFFFFIERFQIQNGQRVMDSVLLKRAFDRTVAIYRTYFVGQVFVMTAVEVSKTIISEPRPHFLDTCKPNITEETCIGDLYITSYSCLSGNKPRKITDSQKSFPSGHAAVSFFAAFYMIWYLSKNLDWIQSYLLKPVLQLLWVLLALICSLTRIIDKRHHWWDVLAGAVFGNVVALIIAEAWFNLTELVLKKTSTLDQLYEILPGIKQDGVAGESGCYSDVSDANFEAEPLNSNVIRESINPVFHLLQPLALDVTEPEPLSVDDNHLIADLIDNSTLVCGFVDNGLILIDRSHEVDQETDSERTGTNYEGQEEEHNGNHFSDQNTKFEKGSRLLYCRTDFDKDIEACDFLQPKFDMKRLPEVSRIQRGILKEKKDAIVKKLCPMMPKNRQSFWKSLPVLESMDLIDDEDDPYEEEEQFCDD</sequence>
<dbReference type="Gene3D" id="1.20.144.10">
    <property type="entry name" value="Phosphatidic acid phosphatase type 2/haloperoxidase"/>
    <property type="match status" value="1"/>
</dbReference>
<evidence type="ECO:0000313" key="9">
    <source>
        <dbReference type="EMBL" id="KAK2725209.1"/>
    </source>
</evidence>
<dbReference type="GO" id="GO:0007165">
    <property type="term" value="P:signal transduction"/>
    <property type="evidence" value="ECO:0007669"/>
    <property type="project" value="TreeGrafter"/>
</dbReference>
<reference evidence="9" key="1">
    <citation type="submission" date="2023-07" db="EMBL/GenBank/DDBJ databases">
        <title>Chromosome-level genome assembly of Artemia franciscana.</title>
        <authorList>
            <person name="Jo E."/>
        </authorList>
    </citation>
    <scope>NUCLEOTIDE SEQUENCE</scope>
    <source>
        <tissue evidence="9">Whole body</tissue>
    </source>
</reference>
<feature type="transmembrane region" description="Helical" evidence="7">
    <location>
        <begin position="238"/>
        <end position="257"/>
    </location>
</feature>
<protein>
    <recommendedName>
        <fullName evidence="8">Phosphatidic acid phosphatase type 2/haloperoxidase domain-containing protein</fullName>
    </recommendedName>
</protein>
<dbReference type="InterPro" id="IPR000326">
    <property type="entry name" value="PAP2/HPO"/>
</dbReference>
<dbReference type="EMBL" id="JAVRJZ010000003">
    <property type="protein sequence ID" value="KAK2725209.1"/>
    <property type="molecule type" value="Genomic_DNA"/>
</dbReference>
<feature type="domain" description="Phosphatidic acid phosphatase type 2/haloperoxidase" evidence="8">
    <location>
        <begin position="109"/>
        <end position="253"/>
    </location>
</feature>
<comment type="subcellular location">
    <subcellularLocation>
        <location evidence="1">Membrane</location>
        <topology evidence="1">Multi-pass membrane protein</topology>
    </subcellularLocation>
</comment>
<dbReference type="Proteomes" id="UP001187531">
    <property type="component" value="Unassembled WGS sequence"/>
</dbReference>
<dbReference type="GO" id="GO:0008195">
    <property type="term" value="F:phosphatidate phosphatase activity"/>
    <property type="evidence" value="ECO:0007669"/>
    <property type="project" value="TreeGrafter"/>
</dbReference>
<keyword evidence="5 7" id="KW-0472">Membrane</keyword>
<dbReference type="SMART" id="SM00014">
    <property type="entry name" value="acidPPc"/>
    <property type="match status" value="1"/>
</dbReference>
<feature type="transmembrane region" description="Helical" evidence="7">
    <location>
        <begin position="21"/>
        <end position="40"/>
    </location>
</feature>
<dbReference type="PANTHER" id="PTHR10165:SF103">
    <property type="entry name" value="PHOSPHOLIPID PHOSPHATASE HOMOLOG 1.2 HOMOLOG"/>
    <property type="match status" value="1"/>
</dbReference>
<dbReference type="Pfam" id="PF01569">
    <property type="entry name" value="PAP2"/>
    <property type="match status" value="1"/>
</dbReference>
<keyword evidence="3 7" id="KW-0812">Transmembrane</keyword>
<evidence type="ECO:0000256" key="6">
    <source>
        <dbReference type="SAM" id="MobiDB-lite"/>
    </source>
</evidence>
<name>A0AA88IBD1_ARTSF</name>
<dbReference type="GO" id="GO:0006644">
    <property type="term" value="P:phospholipid metabolic process"/>
    <property type="evidence" value="ECO:0007669"/>
    <property type="project" value="InterPro"/>
</dbReference>
<feature type="transmembrane region" description="Helical" evidence="7">
    <location>
        <begin position="176"/>
        <end position="194"/>
    </location>
</feature>
<evidence type="ECO:0000256" key="1">
    <source>
        <dbReference type="ARBA" id="ARBA00004141"/>
    </source>
</evidence>
<evidence type="ECO:0000256" key="3">
    <source>
        <dbReference type="ARBA" id="ARBA00022692"/>
    </source>
</evidence>
<evidence type="ECO:0000259" key="8">
    <source>
        <dbReference type="SMART" id="SM00014"/>
    </source>
</evidence>